<evidence type="ECO:0000313" key="3">
    <source>
        <dbReference type="Proteomes" id="UP000011910"/>
    </source>
</evidence>
<feature type="chain" id="PRO_5004082069" description="P-type conjugative transfer protein TrbJ" evidence="1">
    <location>
        <begin position="28"/>
        <end position="289"/>
    </location>
</feature>
<dbReference type="RefSeq" id="WP_009195963.1">
    <property type="nucleotide sequence ID" value="NZ_AODQ01000064.1"/>
</dbReference>
<keyword evidence="3" id="KW-1185">Reference proteome</keyword>
<reference evidence="2 3" key="1">
    <citation type="journal article" date="2013" name="Genome Announc.">
        <title>Draft Genome Sequence of Cesiribacter andamanensis Strain AMV16T, Isolated from a Soil Sample from a Mud Volcano in the Andaman Islands, India.</title>
        <authorList>
            <person name="Shivaji S."/>
            <person name="Ara S."/>
            <person name="Begum Z."/>
            <person name="Srinivas T.N."/>
            <person name="Singh A."/>
            <person name="Kumar Pinnaka A."/>
        </authorList>
    </citation>
    <scope>NUCLEOTIDE SEQUENCE [LARGE SCALE GENOMIC DNA]</scope>
    <source>
        <strain evidence="2 3">AMV16</strain>
    </source>
</reference>
<feature type="signal peptide" evidence="1">
    <location>
        <begin position="1"/>
        <end position="27"/>
    </location>
</feature>
<evidence type="ECO:0000313" key="2">
    <source>
        <dbReference type="EMBL" id="EMR02301.1"/>
    </source>
</evidence>
<organism evidence="2 3">
    <name type="scientific">Cesiribacter andamanensis AMV16</name>
    <dbReference type="NCBI Taxonomy" id="1279009"/>
    <lineage>
        <taxon>Bacteria</taxon>
        <taxon>Pseudomonadati</taxon>
        <taxon>Bacteroidota</taxon>
        <taxon>Cytophagia</taxon>
        <taxon>Cytophagales</taxon>
        <taxon>Cesiribacteraceae</taxon>
        <taxon>Cesiribacter</taxon>
    </lineage>
</organism>
<protein>
    <recommendedName>
        <fullName evidence="4">P-type conjugative transfer protein TrbJ</fullName>
    </recommendedName>
</protein>
<dbReference type="OrthoDB" id="934252at68336"/>
<sequence length="289" mass="33094">MNRFHPKKSLCMLAVLLALSVARPLQAQFVVYDPVQFTNMVKSLANEVQLISTAAKTLQETKDILNTAIRTKQEIENIYRLQWQVQEALKVAQSIKDLKWSDLDPLTRAALGLAEDPLVYLPELSGTDRLRLMLQREPTQQATRQLHGLLVGFNSRSAPLQDLVAYEAISRQTTLSQFALAEMREQKQIQAALSYAQLADDMIYQARELMEAVKRDQRLSMNEAERLHSLRQCQEVLMKSMEIKLEAGELLRTVTEQPSRARDELLQSYRNQLVRKALAEEPQMKYGQP</sequence>
<dbReference type="EMBL" id="AODQ01000064">
    <property type="protein sequence ID" value="EMR02301.1"/>
    <property type="molecule type" value="Genomic_DNA"/>
</dbReference>
<evidence type="ECO:0008006" key="4">
    <source>
        <dbReference type="Google" id="ProtNLM"/>
    </source>
</evidence>
<name>M7N520_9BACT</name>
<proteinExistence type="predicted"/>
<evidence type="ECO:0000256" key="1">
    <source>
        <dbReference type="SAM" id="SignalP"/>
    </source>
</evidence>
<accession>M7N520</accession>
<gene>
    <name evidence="2" type="ORF">ADICEAN_02573</name>
</gene>
<dbReference type="AlphaFoldDB" id="M7N520"/>
<comment type="caution">
    <text evidence="2">The sequence shown here is derived from an EMBL/GenBank/DDBJ whole genome shotgun (WGS) entry which is preliminary data.</text>
</comment>
<dbReference type="STRING" id="1279009.ADICEAN_02573"/>
<dbReference type="Proteomes" id="UP000011910">
    <property type="component" value="Unassembled WGS sequence"/>
</dbReference>
<keyword evidence="1" id="KW-0732">Signal</keyword>